<dbReference type="Pfam" id="PF00385">
    <property type="entry name" value="Chromo"/>
    <property type="match status" value="1"/>
</dbReference>
<evidence type="ECO:0000256" key="1">
    <source>
        <dbReference type="SAM" id="MobiDB-lite"/>
    </source>
</evidence>
<evidence type="ECO:0000259" key="2">
    <source>
        <dbReference type="Pfam" id="PF00385"/>
    </source>
</evidence>
<feature type="region of interest" description="Disordered" evidence="1">
    <location>
        <begin position="54"/>
        <end position="85"/>
    </location>
</feature>
<keyword evidence="4" id="KW-1185">Reference proteome</keyword>
<dbReference type="EMBL" id="CACTIH010002324">
    <property type="protein sequence ID" value="CAA2975920.1"/>
    <property type="molecule type" value="Genomic_DNA"/>
</dbReference>
<dbReference type="Gramene" id="OE9A057972T1">
    <property type="protein sequence ID" value="OE9A057972C1"/>
    <property type="gene ID" value="OE9A057972"/>
</dbReference>
<feature type="domain" description="Chromo" evidence="2">
    <location>
        <begin position="3"/>
        <end position="46"/>
    </location>
</feature>
<reference evidence="3 4" key="1">
    <citation type="submission" date="2019-12" db="EMBL/GenBank/DDBJ databases">
        <authorList>
            <person name="Alioto T."/>
            <person name="Alioto T."/>
            <person name="Gomez Garrido J."/>
        </authorList>
    </citation>
    <scope>NUCLEOTIDE SEQUENCE [LARGE SCALE GENOMIC DNA]</scope>
</reference>
<feature type="compositionally biased region" description="Basic and acidic residues" evidence="1">
    <location>
        <begin position="54"/>
        <end position="69"/>
    </location>
</feature>
<gene>
    <name evidence="3" type="ORF">OLEA9_A057972</name>
</gene>
<dbReference type="OrthoDB" id="1729769at2759"/>
<sequence>MLEPERIMESRWIKVGNKFVEESLVHWKRLPAEEATWERTEMLKEQFLAVDDLGDKHQLDRPGIDEPRRSSRVPRKNPRFQDFLA</sequence>
<evidence type="ECO:0000313" key="3">
    <source>
        <dbReference type="EMBL" id="CAA2975920.1"/>
    </source>
</evidence>
<organism evidence="3 4">
    <name type="scientific">Olea europaea subsp. europaea</name>
    <dbReference type="NCBI Taxonomy" id="158383"/>
    <lineage>
        <taxon>Eukaryota</taxon>
        <taxon>Viridiplantae</taxon>
        <taxon>Streptophyta</taxon>
        <taxon>Embryophyta</taxon>
        <taxon>Tracheophyta</taxon>
        <taxon>Spermatophyta</taxon>
        <taxon>Magnoliopsida</taxon>
        <taxon>eudicotyledons</taxon>
        <taxon>Gunneridae</taxon>
        <taxon>Pentapetalae</taxon>
        <taxon>asterids</taxon>
        <taxon>lamiids</taxon>
        <taxon>Lamiales</taxon>
        <taxon>Oleaceae</taxon>
        <taxon>Oleeae</taxon>
        <taxon>Olea</taxon>
    </lineage>
</organism>
<dbReference type="InterPro" id="IPR016197">
    <property type="entry name" value="Chromo-like_dom_sf"/>
</dbReference>
<proteinExistence type="predicted"/>
<protein>
    <recommendedName>
        <fullName evidence="2">Chromo domain-containing protein</fullName>
    </recommendedName>
</protein>
<name>A0A8S0RAR9_OLEEU</name>
<dbReference type="Proteomes" id="UP000594638">
    <property type="component" value="Unassembled WGS sequence"/>
</dbReference>
<comment type="caution">
    <text evidence="3">The sequence shown here is derived from an EMBL/GenBank/DDBJ whole genome shotgun (WGS) entry which is preliminary data.</text>
</comment>
<dbReference type="AlphaFoldDB" id="A0A8S0RAR9"/>
<dbReference type="SUPFAM" id="SSF54160">
    <property type="entry name" value="Chromo domain-like"/>
    <property type="match status" value="1"/>
</dbReference>
<dbReference type="InterPro" id="IPR023780">
    <property type="entry name" value="Chromo_domain"/>
</dbReference>
<accession>A0A8S0RAR9</accession>
<dbReference type="Gene3D" id="2.40.50.40">
    <property type="match status" value="1"/>
</dbReference>
<evidence type="ECO:0000313" key="4">
    <source>
        <dbReference type="Proteomes" id="UP000594638"/>
    </source>
</evidence>